<evidence type="ECO:0000256" key="3">
    <source>
        <dbReference type="ARBA" id="ARBA00022917"/>
    </source>
</evidence>
<comment type="similarity">
    <text evidence="1 4 5">Belongs to the EF-Ts family.</text>
</comment>
<organism evidence="8 9">
    <name type="scientific">Chara braunii</name>
    <name type="common">Braun's stonewort</name>
    <dbReference type="NCBI Taxonomy" id="69332"/>
    <lineage>
        <taxon>Eukaryota</taxon>
        <taxon>Viridiplantae</taxon>
        <taxon>Streptophyta</taxon>
        <taxon>Charophyceae</taxon>
        <taxon>Charales</taxon>
        <taxon>Characeae</taxon>
        <taxon>Chara</taxon>
    </lineage>
</organism>
<keyword evidence="3 4" id="KW-0648">Protein biosynthesis</keyword>
<dbReference type="InterPro" id="IPR009060">
    <property type="entry name" value="UBA-like_sf"/>
</dbReference>
<keyword evidence="2 4" id="KW-0251">Elongation factor</keyword>
<dbReference type="Gene3D" id="3.30.479.20">
    <property type="entry name" value="Elongation factor Ts, dimerisation domain"/>
    <property type="match status" value="2"/>
</dbReference>
<dbReference type="NCBIfam" id="TIGR00116">
    <property type="entry name" value="tsf"/>
    <property type="match status" value="1"/>
</dbReference>
<feature type="compositionally biased region" description="Basic and acidic residues" evidence="6">
    <location>
        <begin position="94"/>
        <end position="104"/>
    </location>
</feature>
<dbReference type="FunFam" id="1.10.286.20:FF:000001">
    <property type="entry name" value="Elongation factor Ts"/>
    <property type="match status" value="1"/>
</dbReference>
<evidence type="ECO:0000313" key="8">
    <source>
        <dbReference type="EMBL" id="GBG59019.1"/>
    </source>
</evidence>
<comment type="function">
    <text evidence="4 5">Associates with the EF-Tu.GDP complex and induces the exchange of GDP to GTP. It remains bound to the aminoacyl-tRNA.EF-Tu.GTP complex up to the GTP hydrolysis stage on the ribosome.</text>
</comment>
<sequence>MIMASLRPVSSRQTLNWIRCHVRSSPLICQRILSGQDCGHSSIAPGGCCVAAPGVTASRYVASNSLPRDRTHGAEEQAHSLRETTSLIPGDPLRQNDHSGDLHSHSALSDFSRSRRLSAGRCIPFGNYGRWTNRCCNVRSYGSVASAAQSTDTTGTTTVSNQAAAIKQLRERTGAPIVEVKSVLVNCGWDMDAAYTELRKKGLIAAGKKAARVAAEGLLGVSVDMGAKTAVVVEVNCETDFVSRNARFQDLVTRTVGRVMDSAWSGESHGLVHSVPLQSVEEFDVVTSADTKLSIREAVAEVAALTGENVKLRRAFAMRTEKGVIAHYLHNVAGPGLSRIVGLVALSGGDETKEAMLRSFGQKLAMHVVASRPQFLDIADITEDVLKQEREILRSQAAVTGKPESVIEKMVEGRMRKFYEDVVFMEQKFVMDDSKKVREVLSDMSRELGSTIHVDEFLRLQCGEGIEKQSKDFVTEVAAQAGGLA</sequence>
<evidence type="ECO:0000313" key="9">
    <source>
        <dbReference type="Proteomes" id="UP000265515"/>
    </source>
</evidence>
<name>A0A388JMH6_CHABU</name>
<keyword evidence="9" id="KW-1185">Reference proteome</keyword>
<gene>
    <name evidence="4" type="primary">EFTS</name>
    <name evidence="8" type="ORF">CBR_g24367</name>
</gene>
<comment type="subcellular location">
    <subcellularLocation>
        <location evidence="4">Mitochondrion</location>
    </subcellularLocation>
</comment>
<dbReference type="PANTHER" id="PTHR11741">
    <property type="entry name" value="ELONGATION FACTOR TS"/>
    <property type="match status" value="1"/>
</dbReference>
<dbReference type="PROSITE" id="PS01127">
    <property type="entry name" value="EF_TS_2"/>
    <property type="match status" value="1"/>
</dbReference>
<evidence type="ECO:0000256" key="2">
    <source>
        <dbReference type="ARBA" id="ARBA00022768"/>
    </source>
</evidence>
<feature type="domain" description="Translation elongation factor EFTs/EF1B dimerisation" evidence="7">
    <location>
        <begin position="230"/>
        <end position="464"/>
    </location>
</feature>
<dbReference type="OrthoDB" id="277235at2759"/>
<dbReference type="SUPFAM" id="SSF54713">
    <property type="entry name" value="Elongation factor Ts (EF-Ts), dimerisation domain"/>
    <property type="match status" value="1"/>
</dbReference>
<proteinExistence type="inferred from homology"/>
<dbReference type="HAMAP" id="MF_00050">
    <property type="entry name" value="EF_Ts"/>
    <property type="match status" value="1"/>
</dbReference>
<dbReference type="EMBL" id="BFEA01000002">
    <property type="protein sequence ID" value="GBG59019.1"/>
    <property type="molecule type" value="Genomic_DNA"/>
</dbReference>
<comment type="caution">
    <text evidence="8">The sequence shown here is derived from an EMBL/GenBank/DDBJ whole genome shotgun (WGS) entry which is preliminary data.</text>
</comment>
<dbReference type="CDD" id="cd14275">
    <property type="entry name" value="UBA_EF-Ts"/>
    <property type="match status" value="1"/>
</dbReference>
<dbReference type="SUPFAM" id="SSF46934">
    <property type="entry name" value="UBA-like"/>
    <property type="match status" value="1"/>
</dbReference>
<dbReference type="Gramene" id="GBG59019">
    <property type="protein sequence ID" value="GBG59019"/>
    <property type="gene ID" value="CBR_g24367"/>
</dbReference>
<dbReference type="GO" id="GO:0070125">
    <property type="term" value="P:mitochondrial translational elongation"/>
    <property type="evidence" value="ECO:0007669"/>
    <property type="project" value="TreeGrafter"/>
</dbReference>
<dbReference type="OMA" id="QEYMLDD"/>
<feature type="region of interest" description="Disordered" evidence="6">
    <location>
        <begin position="66"/>
        <end position="106"/>
    </location>
</feature>
<dbReference type="InterPro" id="IPR018101">
    <property type="entry name" value="Transl_elong_Ts_CS"/>
</dbReference>
<dbReference type="AlphaFoldDB" id="A0A388JMH6"/>
<keyword evidence="4" id="KW-0496">Mitochondrion</keyword>
<dbReference type="FunFam" id="1.10.8.10:FF:000001">
    <property type="entry name" value="Elongation factor Ts"/>
    <property type="match status" value="1"/>
</dbReference>
<evidence type="ECO:0000256" key="1">
    <source>
        <dbReference type="ARBA" id="ARBA00005532"/>
    </source>
</evidence>
<dbReference type="Pfam" id="PF00889">
    <property type="entry name" value="EF_TS"/>
    <property type="match status" value="1"/>
</dbReference>
<dbReference type="STRING" id="69332.A0A388JMH6"/>
<dbReference type="GO" id="GO:0005739">
    <property type="term" value="C:mitochondrion"/>
    <property type="evidence" value="ECO:0007669"/>
    <property type="project" value="UniProtKB-SubCell"/>
</dbReference>
<evidence type="ECO:0000256" key="4">
    <source>
        <dbReference type="HAMAP-Rule" id="MF_03135"/>
    </source>
</evidence>
<evidence type="ECO:0000259" key="7">
    <source>
        <dbReference type="Pfam" id="PF00889"/>
    </source>
</evidence>
<evidence type="ECO:0000256" key="5">
    <source>
        <dbReference type="RuleBase" id="RU000642"/>
    </source>
</evidence>
<dbReference type="PANTHER" id="PTHR11741:SF0">
    <property type="entry name" value="ELONGATION FACTOR TS, MITOCHONDRIAL"/>
    <property type="match status" value="1"/>
</dbReference>
<reference evidence="8 9" key="1">
    <citation type="journal article" date="2018" name="Cell">
        <title>The Chara Genome: Secondary Complexity and Implications for Plant Terrestrialization.</title>
        <authorList>
            <person name="Nishiyama T."/>
            <person name="Sakayama H."/>
            <person name="Vries J.D."/>
            <person name="Buschmann H."/>
            <person name="Saint-Marcoux D."/>
            <person name="Ullrich K.K."/>
            <person name="Haas F.B."/>
            <person name="Vanderstraeten L."/>
            <person name="Becker D."/>
            <person name="Lang D."/>
            <person name="Vosolsobe S."/>
            <person name="Rombauts S."/>
            <person name="Wilhelmsson P.K.I."/>
            <person name="Janitza P."/>
            <person name="Kern R."/>
            <person name="Heyl A."/>
            <person name="Rumpler F."/>
            <person name="Villalobos L.I.A.C."/>
            <person name="Clay J.M."/>
            <person name="Skokan R."/>
            <person name="Toyoda A."/>
            <person name="Suzuki Y."/>
            <person name="Kagoshima H."/>
            <person name="Schijlen E."/>
            <person name="Tajeshwar N."/>
            <person name="Catarino B."/>
            <person name="Hetherington A.J."/>
            <person name="Saltykova A."/>
            <person name="Bonnot C."/>
            <person name="Breuninger H."/>
            <person name="Symeonidi A."/>
            <person name="Radhakrishnan G.V."/>
            <person name="Van Nieuwerburgh F."/>
            <person name="Deforce D."/>
            <person name="Chang C."/>
            <person name="Karol K.G."/>
            <person name="Hedrich R."/>
            <person name="Ulvskov P."/>
            <person name="Glockner G."/>
            <person name="Delwiche C.F."/>
            <person name="Petrasek J."/>
            <person name="Van de Peer Y."/>
            <person name="Friml J."/>
            <person name="Beilby M."/>
            <person name="Dolan L."/>
            <person name="Kohara Y."/>
            <person name="Sugano S."/>
            <person name="Fujiyama A."/>
            <person name="Delaux P.-M."/>
            <person name="Quint M."/>
            <person name="TheiBen G."/>
            <person name="Hagemann M."/>
            <person name="Harholt J."/>
            <person name="Dunand C."/>
            <person name="Zachgo S."/>
            <person name="Langdale J."/>
            <person name="Maumus F."/>
            <person name="Straeten D.V.D."/>
            <person name="Gould S.B."/>
            <person name="Rensing S.A."/>
        </authorList>
    </citation>
    <scope>NUCLEOTIDE SEQUENCE [LARGE SCALE GENOMIC DNA]</scope>
    <source>
        <strain evidence="8 9">S276</strain>
    </source>
</reference>
<feature type="compositionally biased region" description="Basic and acidic residues" evidence="6">
    <location>
        <begin position="67"/>
        <end position="82"/>
    </location>
</feature>
<dbReference type="GO" id="GO:0003746">
    <property type="term" value="F:translation elongation factor activity"/>
    <property type="evidence" value="ECO:0007669"/>
    <property type="project" value="UniProtKB-UniRule"/>
</dbReference>
<dbReference type="Proteomes" id="UP000265515">
    <property type="component" value="Unassembled WGS sequence"/>
</dbReference>
<accession>A0A388JMH6</accession>
<dbReference type="InterPro" id="IPR014039">
    <property type="entry name" value="Transl_elong_EFTs/EF1B_dimer"/>
</dbReference>
<protein>
    <recommendedName>
        <fullName evidence="4">Elongation factor Ts, mitochondrial</fullName>
        <shortName evidence="4">EF-Ts</shortName>
        <shortName evidence="4">EF-TsMt</shortName>
    </recommendedName>
</protein>
<dbReference type="InterPro" id="IPR001816">
    <property type="entry name" value="Transl_elong_EFTs/EF1B"/>
</dbReference>
<dbReference type="Gene3D" id="1.10.8.10">
    <property type="entry name" value="DNA helicase RuvA subunit, C-terminal domain"/>
    <property type="match status" value="1"/>
</dbReference>
<evidence type="ECO:0000256" key="6">
    <source>
        <dbReference type="SAM" id="MobiDB-lite"/>
    </source>
</evidence>
<dbReference type="Gene3D" id="1.10.286.20">
    <property type="match status" value="1"/>
</dbReference>
<dbReference type="InterPro" id="IPR036402">
    <property type="entry name" value="EF-Ts_dimer_sf"/>
</dbReference>